<evidence type="ECO:0000313" key="2">
    <source>
        <dbReference type="EMBL" id="WOO83574.1"/>
    </source>
</evidence>
<keyword evidence="3" id="KW-1185">Reference proteome</keyword>
<feature type="region of interest" description="Disordered" evidence="1">
    <location>
        <begin position="192"/>
        <end position="214"/>
    </location>
</feature>
<dbReference type="EMBL" id="CP086718">
    <property type="protein sequence ID" value="WOO83574.1"/>
    <property type="molecule type" value="Genomic_DNA"/>
</dbReference>
<gene>
    <name evidence="2" type="ORF">LOC62_05G007092</name>
</gene>
<feature type="region of interest" description="Disordered" evidence="1">
    <location>
        <begin position="1"/>
        <end position="21"/>
    </location>
</feature>
<feature type="compositionally biased region" description="Polar residues" evidence="1">
    <location>
        <begin position="1"/>
        <end position="17"/>
    </location>
</feature>
<organism evidence="2 3">
    <name type="scientific">Vanrija pseudolonga</name>
    <dbReference type="NCBI Taxonomy" id="143232"/>
    <lineage>
        <taxon>Eukaryota</taxon>
        <taxon>Fungi</taxon>
        <taxon>Dikarya</taxon>
        <taxon>Basidiomycota</taxon>
        <taxon>Agaricomycotina</taxon>
        <taxon>Tremellomycetes</taxon>
        <taxon>Trichosporonales</taxon>
        <taxon>Trichosporonaceae</taxon>
        <taxon>Vanrija</taxon>
    </lineage>
</organism>
<evidence type="ECO:0000256" key="1">
    <source>
        <dbReference type="SAM" id="MobiDB-lite"/>
    </source>
</evidence>
<dbReference type="GeneID" id="87810266"/>
<dbReference type="AlphaFoldDB" id="A0AAF0YGS4"/>
<dbReference type="RefSeq" id="XP_062629600.1">
    <property type="nucleotide sequence ID" value="XM_062773616.1"/>
</dbReference>
<protein>
    <submittedName>
        <fullName evidence="2">Uncharacterized protein</fullName>
    </submittedName>
</protein>
<evidence type="ECO:0000313" key="3">
    <source>
        <dbReference type="Proteomes" id="UP000827549"/>
    </source>
</evidence>
<name>A0AAF0YGS4_9TREE</name>
<proteinExistence type="predicted"/>
<dbReference type="Proteomes" id="UP000827549">
    <property type="component" value="Chromosome 5"/>
</dbReference>
<accession>A0AAF0YGS4</accession>
<sequence>MVSTFDTLSTISHYSPSESPPRKHVVFLDLTRQEDVISTFLDVSIPPRTDHLVLTVTYDPTLDPRLPDDAHCPFPELDSAVTDVTIIFKTVFMAGRARSRPVVPGQLAVFEILLGFVGYNTAPGRRFTLVGMQDVDWRWVGEPARPNHVVNSAMIAIQDSYRKPEAWGCTDIRSVINGLVFTSMSQYRSDGEDEEYRENTVRPSPWRGERGHWI</sequence>
<reference evidence="2" key="1">
    <citation type="submission" date="2023-10" db="EMBL/GenBank/DDBJ databases">
        <authorList>
            <person name="Noh H."/>
        </authorList>
    </citation>
    <scope>NUCLEOTIDE SEQUENCE</scope>
    <source>
        <strain evidence="2">DUCC4014</strain>
    </source>
</reference>